<dbReference type="PANTHER" id="PTHR37808:SF3">
    <property type="entry name" value="SPORE GERMINATION PROTEIN GERPA-RELATED"/>
    <property type="match status" value="1"/>
</dbReference>
<dbReference type="PANTHER" id="PTHR37808">
    <property type="entry name" value="SPORE GERMINATION PROTEIN-LIKE PROTEIN YDZR-RELATED"/>
    <property type="match status" value="1"/>
</dbReference>
<dbReference type="EMBL" id="CP051128">
    <property type="protein sequence ID" value="QIZ05358.1"/>
    <property type="molecule type" value="Genomic_DNA"/>
</dbReference>
<dbReference type="InterPro" id="IPR019618">
    <property type="entry name" value="Spore_germination_GerPA"/>
</dbReference>
<accession>A0A6H1NVR8</accession>
<dbReference type="AlphaFoldDB" id="A0A6H1NVR8"/>
<feature type="region of interest" description="Disordered" evidence="1">
    <location>
        <begin position="30"/>
        <end position="49"/>
    </location>
</feature>
<evidence type="ECO:0000313" key="2">
    <source>
        <dbReference type="EMBL" id="QIZ05358.1"/>
    </source>
</evidence>
<dbReference type="Proteomes" id="UP000501868">
    <property type="component" value="Chromosome"/>
</dbReference>
<evidence type="ECO:0000256" key="1">
    <source>
        <dbReference type="SAM" id="MobiDB-lite"/>
    </source>
</evidence>
<name>A0A6H1NVR8_PRIMG</name>
<dbReference type="Pfam" id="PF10676">
    <property type="entry name" value="gerPA"/>
    <property type="match status" value="1"/>
</dbReference>
<gene>
    <name evidence="2" type="ORF">HFZ78_00065</name>
</gene>
<protein>
    <submittedName>
        <fullName evidence="2">Spore germination protein</fullName>
    </submittedName>
</protein>
<organism evidence="2 3">
    <name type="scientific">Priestia megaterium</name>
    <name type="common">Bacillus megaterium</name>
    <dbReference type="NCBI Taxonomy" id="1404"/>
    <lineage>
        <taxon>Bacteria</taxon>
        <taxon>Bacillati</taxon>
        <taxon>Bacillota</taxon>
        <taxon>Bacilli</taxon>
        <taxon>Bacillales</taxon>
        <taxon>Bacillaceae</taxon>
        <taxon>Priestia</taxon>
    </lineage>
</organism>
<reference evidence="2 3" key="2">
    <citation type="submission" date="2020-04" db="EMBL/GenBank/DDBJ databases">
        <authorList>
            <person name="Fomenkov A."/>
            <person name="Anton B.P."/>
            <person name="Roberts R.J."/>
        </authorList>
    </citation>
    <scope>NUCLEOTIDE SEQUENCE [LARGE SCALE GENOMIC DNA]</scope>
    <source>
        <strain evidence="2 3">S2</strain>
    </source>
</reference>
<evidence type="ECO:0000313" key="3">
    <source>
        <dbReference type="Proteomes" id="UP000501868"/>
    </source>
</evidence>
<reference evidence="2 3" key="1">
    <citation type="submission" date="2020-04" db="EMBL/GenBank/DDBJ databases">
        <title>Genome-Wide Identification of 5-Methylcytosine Sites in Bacterial Genomes By High-Throughput Sequencing of MspJI Restriction Fragments.</title>
        <authorList>
            <person name="Wu V."/>
        </authorList>
    </citation>
    <scope>NUCLEOTIDE SEQUENCE [LARGE SCALE GENOMIC DNA]</scope>
    <source>
        <strain evidence="2 3">S2</strain>
    </source>
</reference>
<proteinExistence type="predicted"/>
<sequence>MSEFPVPVKIDTVSGGIVQFGNSLFISPKSASKNTHGSGSTNSGLHVTTINGQSTTTSVNADLLDQPIVQDN</sequence>